<dbReference type="InterPro" id="IPR032567">
    <property type="entry name" value="RTL1-rel"/>
</dbReference>
<feature type="coiled-coil region" evidence="1">
    <location>
        <begin position="28"/>
        <end position="88"/>
    </location>
</feature>
<dbReference type="Pfam" id="PF13650">
    <property type="entry name" value="Asp_protease_2"/>
    <property type="match status" value="1"/>
</dbReference>
<dbReference type="Proteomes" id="UP001188597">
    <property type="component" value="Unassembled WGS sequence"/>
</dbReference>
<dbReference type="AlphaFoldDB" id="A0AA88VNA2"/>
<dbReference type="EMBL" id="JAVXUP010001557">
    <property type="protein sequence ID" value="KAK3010294.1"/>
    <property type="molecule type" value="Genomic_DNA"/>
</dbReference>
<name>A0AA88VNA2_9ASTE</name>
<feature type="region of interest" description="Disordered" evidence="2">
    <location>
        <begin position="187"/>
        <end position="224"/>
    </location>
</feature>
<keyword evidence="5" id="KW-1185">Reference proteome</keyword>
<proteinExistence type="predicted"/>
<comment type="caution">
    <text evidence="4">The sequence shown here is derived from an EMBL/GenBank/DDBJ whole genome shotgun (WGS) entry which is preliminary data.</text>
</comment>
<reference evidence="4" key="1">
    <citation type="submission" date="2022-12" db="EMBL/GenBank/DDBJ databases">
        <title>Draft genome assemblies for two species of Escallonia (Escalloniales).</title>
        <authorList>
            <person name="Chanderbali A."/>
            <person name="Dervinis C."/>
            <person name="Anghel I."/>
            <person name="Soltis D."/>
            <person name="Soltis P."/>
            <person name="Zapata F."/>
        </authorList>
    </citation>
    <scope>NUCLEOTIDE SEQUENCE</scope>
    <source>
        <strain evidence="4">UCBG64.0493</strain>
        <tissue evidence="4">Leaf</tissue>
    </source>
</reference>
<evidence type="ECO:0000313" key="4">
    <source>
        <dbReference type="EMBL" id="KAK3010294.1"/>
    </source>
</evidence>
<feature type="compositionally biased region" description="Basic and acidic residues" evidence="2">
    <location>
        <begin position="187"/>
        <end position="221"/>
    </location>
</feature>
<dbReference type="SUPFAM" id="SSF50630">
    <property type="entry name" value="Acid proteases"/>
    <property type="match status" value="1"/>
</dbReference>
<dbReference type="PANTHER" id="PTHR15503">
    <property type="entry name" value="LDOC1 RELATED"/>
    <property type="match status" value="1"/>
</dbReference>
<dbReference type="Pfam" id="PF03732">
    <property type="entry name" value="Retrotrans_gag"/>
    <property type="match status" value="1"/>
</dbReference>
<sequence>MTERGEGFECQVEIIFNRLDDLEVDSRLAVLERKVDVFAEELDDLIKERVSHFTKREVQQRKDLKGQVAELQEDLASCKRSLQELRDGCDFKTWQKFNCDLKRQVYPESTEDMAMINLRWLRQKGSICKHVKEYLALMLEIPEMSERQRLCFFVDGLQQWVATELQRREPQDLASAMVVVERLEDLKHGERPRSPRHECAKDRGYDRSKSGSSKATDDQRSPHYRRYCSHKGKMIAFLEKHKSSKGDSSSSDGEACMGALQMVKAFVQKSKEEATKGKKSKKRRGLLYATVDVIGKTQEALVDTGATHNFMSPRVFEWLRLKPTKDGSWFTTMNAKERLTKGVVKNVDLRIGGWTGKVDFNIIDMDELGVMLRMDSGRS</sequence>
<dbReference type="Gene3D" id="2.40.70.10">
    <property type="entry name" value="Acid Proteases"/>
    <property type="match status" value="1"/>
</dbReference>
<keyword evidence="1" id="KW-0175">Coiled coil</keyword>
<organism evidence="4 5">
    <name type="scientific">Escallonia herrerae</name>
    <dbReference type="NCBI Taxonomy" id="1293975"/>
    <lineage>
        <taxon>Eukaryota</taxon>
        <taxon>Viridiplantae</taxon>
        <taxon>Streptophyta</taxon>
        <taxon>Embryophyta</taxon>
        <taxon>Tracheophyta</taxon>
        <taxon>Spermatophyta</taxon>
        <taxon>Magnoliopsida</taxon>
        <taxon>eudicotyledons</taxon>
        <taxon>Gunneridae</taxon>
        <taxon>Pentapetalae</taxon>
        <taxon>asterids</taxon>
        <taxon>campanulids</taxon>
        <taxon>Escalloniales</taxon>
        <taxon>Escalloniaceae</taxon>
        <taxon>Escallonia</taxon>
    </lineage>
</organism>
<evidence type="ECO:0000259" key="3">
    <source>
        <dbReference type="Pfam" id="PF03732"/>
    </source>
</evidence>
<evidence type="ECO:0000313" key="5">
    <source>
        <dbReference type="Proteomes" id="UP001188597"/>
    </source>
</evidence>
<dbReference type="PANTHER" id="PTHR15503:SF45">
    <property type="entry name" value="RNA-DIRECTED DNA POLYMERASE HOMOLOG"/>
    <property type="match status" value="1"/>
</dbReference>
<evidence type="ECO:0000256" key="2">
    <source>
        <dbReference type="SAM" id="MobiDB-lite"/>
    </source>
</evidence>
<evidence type="ECO:0000256" key="1">
    <source>
        <dbReference type="SAM" id="Coils"/>
    </source>
</evidence>
<dbReference type="CDD" id="cd00303">
    <property type="entry name" value="retropepsin_like"/>
    <property type="match status" value="1"/>
</dbReference>
<gene>
    <name evidence="4" type="ORF">RJ639_010799</name>
</gene>
<protein>
    <recommendedName>
        <fullName evidence="3">Retrotransposon gag domain-containing protein</fullName>
    </recommendedName>
</protein>
<dbReference type="InterPro" id="IPR005162">
    <property type="entry name" value="Retrotrans_gag_dom"/>
</dbReference>
<accession>A0AA88VNA2</accession>
<feature type="domain" description="Retrotransposon gag" evidence="3">
    <location>
        <begin position="71"/>
        <end position="158"/>
    </location>
</feature>
<dbReference type="InterPro" id="IPR021109">
    <property type="entry name" value="Peptidase_aspartic_dom_sf"/>
</dbReference>